<reference evidence="2 3" key="1">
    <citation type="submission" date="2018-03" db="EMBL/GenBank/DDBJ databases">
        <authorList>
            <person name="Nguyen K."/>
            <person name="Fouts D."/>
            <person name="Sutton G."/>
        </authorList>
    </citation>
    <scope>NUCLEOTIDE SEQUENCE [LARGE SCALE GENOMIC DNA]</scope>
    <source>
        <strain evidence="2 3">AU3578</strain>
    </source>
</reference>
<proteinExistence type="predicted"/>
<dbReference type="Proteomes" id="UP000237632">
    <property type="component" value="Unassembled WGS sequence"/>
</dbReference>
<keyword evidence="4" id="KW-1185">Reference proteome</keyword>
<evidence type="ECO:0000313" key="2">
    <source>
        <dbReference type="EMBL" id="PRH42997.1"/>
    </source>
</evidence>
<reference evidence="1 4" key="2">
    <citation type="submission" date="2020-11" db="EMBL/GenBank/DDBJ databases">
        <title>Enhanced detection system for hospital associated transmission using whole genome sequencing surveillance.</title>
        <authorList>
            <person name="Harrison L.H."/>
            <person name="Van Tyne D."/>
            <person name="Marsh J.W."/>
            <person name="Griffith M.P."/>
            <person name="Snyder D.J."/>
            <person name="Cooper V.S."/>
            <person name="Mustapha M."/>
        </authorList>
    </citation>
    <scope>NUCLEOTIDE SEQUENCE [LARGE SCALE GENOMIC DNA]</scope>
    <source>
        <strain evidence="1 4">BC00020</strain>
    </source>
</reference>
<organism evidence="2 3">
    <name type="scientific">Burkholderia vietnamiensis</name>
    <dbReference type="NCBI Taxonomy" id="60552"/>
    <lineage>
        <taxon>Bacteria</taxon>
        <taxon>Pseudomonadati</taxon>
        <taxon>Pseudomonadota</taxon>
        <taxon>Betaproteobacteria</taxon>
        <taxon>Burkholderiales</taxon>
        <taxon>Burkholderiaceae</taxon>
        <taxon>Burkholderia</taxon>
        <taxon>Burkholderia cepacia complex</taxon>
    </lineage>
</organism>
<dbReference type="EMBL" id="JADVKH010000045">
    <property type="protein sequence ID" value="MBJ9689249.1"/>
    <property type="molecule type" value="Genomic_DNA"/>
</dbReference>
<dbReference type="InterPro" id="IPR011004">
    <property type="entry name" value="Trimer_LpxA-like_sf"/>
</dbReference>
<dbReference type="Proteomes" id="UP000808215">
    <property type="component" value="Unassembled WGS sequence"/>
</dbReference>
<evidence type="ECO:0000313" key="1">
    <source>
        <dbReference type="EMBL" id="MBJ9689249.1"/>
    </source>
</evidence>
<evidence type="ECO:0000313" key="3">
    <source>
        <dbReference type="Proteomes" id="UP000237632"/>
    </source>
</evidence>
<accession>A0AA44Y3Q9</accession>
<evidence type="ECO:0000313" key="4">
    <source>
        <dbReference type="Proteomes" id="UP000808215"/>
    </source>
</evidence>
<sequence>MMPPWMHHFAAPQARTLRNRHAMQPALSTPAVIPAIESRLYAHQETPADVERITTVSHPTDPDDFPRDCRRRHWLVPPEQRPGVDIASARLGRHVTIGAGSVLPGCEIGEGASVEAMSRVTQSLAPWGTHDGVPALLIKKSRRSTFRQWRPN</sequence>
<dbReference type="AlphaFoldDB" id="A0AA44Y3Q9"/>
<gene>
    <name evidence="2" type="ORF">C6T65_07225</name>
    <name evidence="1" type="ORF">I5589_19415</name>
</gene>
<protein>
    <submittedName>
        <fullName evidence="2">Uncharacterized protein</fullName>
    </submittedName>
</protein>
<name>A0AA44Y3Q9_BURVI</name>
<dbReference type="EMBL" id="PVHK01000047">
    <property type="protein sequence ID" value="PRH42997.1"/>
    <property type="molecule type" value="Genomic_DNA"/>
</dbReference>
<comment type="caution">
    <text evidence="2">The sequence shown here is derived from an EMBL/GenBank/DDBJ whole genome shotgun (WGS) entry which is preliminary data.</text>
</comment>
<dbReference type="SUPFAM" id="SSF51161">
    <property type="entry name" value="Trimeric LpxA-like enzymes"/>
    <property type="match status" value="1"/>
</dbReference>
<dbReference type="Gene3D" id="2.160.10.10">
    <property type="entry name" value="Hexapeptide repeat proteins"/>
    <property type="match status" value="1"/>
</dbReference>